<accession>A0A484NDT7</accession>
<dbReference type="SUPFAM" id="SSF82199">
    <property type="entry name" value="SET domain"/>
    <property type="match status" value="1"/>
</dbReference>
<keyword evidence="2" id="KW-0802">TPR repeat</keyword>
<dbReference type="EMBL" id="OOIL02006662">
    <property type="protein sequence ID" value="VFQ99555.1"/>
    <property type="molecule type" value="Genomic_DNA"/>
</dbReference>
<dbReference type="GO" id="GO:0003723">
    <property type="term" value="F:RNA binding"/>
    <property type="evidence" value="ECO:0007669"/>
    <property type="project" value="UniProtKB-UniRule"/>
</dbReference>
<dbReference type="PROSITE" id="PS50005">
    <property type="entry name" value="TPR"/>
    <property type="match status" value="2"/>
</dbReference>
<evidence type="ECO:0000259" key="3">
    <source>
        <dbReference type="PROSITE" id="PS50280"/>
    </source>
</evidence>
<organism evidence="4 5">
    <name type="scientific">Cuscuta campestris</name>
    <dbReference type="NCBI Taxonomy" id="132261"/>
    <lineage>
        <taxon>Eukaryota</taxon>
        <taxon>Viridiplantae</taxon>
        <taxon>Streptophyta</taxon>
        <taxon>Embryophyta</taxon>
        <taxon>Tracheophyta</taxon>
        <taxon>Spermatophyta</taxon>
        <taxon>Magnoliopsida</taxon>
        <taxon>eudicotyledons</taxon>
        <taxon>Gunneridae</taxon>
        <taxon>Pentapetalae</taxon>
        <taxon>asterids</taxon>
        <taxon>lamiids</taxon>
        <taxon>Solanales</taxon>
        <taxon>Convolvulaceae</taxon>
        <taxon>Cuscuteae</taxon>
        <taxon>Cuscuta</taxon>
        <taxon>Cuscuta subgen. Grammica</taxon>
        <taxon>Cuscuta sect. Cleistogrammica</taxon>
    </lineage>
</organism>
<evidence type="ECO:0000313" key="4">
    <source>
        <dbReference type="EMBL" id="VFQ99555.1"/>
    </source>
</evidence>
<keyword evidence="5" id="KW-1185">Reference proteome</keyword>
<feature type="repeat" description="TPR" evidence="2">
    <location>
        <begin position="63"/>
        <end position="96"/>
    </location>
</feature>
<dbReference type="InterPro" id="IPR019734">
    <property type="entry name" value="TPR_rpt"/>
</dbReference>
<dbReference type="PANTHER" id="PTHR47337:SF1">
    <property type="entry name" value="TETRATRICOPEPTIDE REPEAT (TPR)-LIKE SUPERFAMILY PROTEIN"/>
    <property type="match status" value="1"/>
</dbReference>
<dbReference type="Pfam" id="PF13181">
    <property type="entry name" value="TPR_8"/>
    <property type="match status" value="1"/>
</dbReference>
<dbReference type="Pfam" id="PF00856">
    <property type="entry name" value="SET"/>
    <property type="match status" value="1"/>
</dbReference>
<evidence type="ECO:0000313" key="5">
    <source>
        <dbReference type="Proteomes" id="UP000595140"/>
    </source>
</evidence>
<dbReference type="Proteomes" id="UP000595140">
    <property type="component" value="Unassembled WGS sequence"/>
</dbReference>
<evidence type="ECO:0000256" key="2">
    <source>
        <dbReference type="PROSITE-ProRule" id="PRU00339"/>
    </source>
</evidence>
<protein>
    <recommendedName>
        <fullName evidence="3">SET domain-containing protein</fullName>
    </recommendedName>
</protein>
<dbReference type="PANTHER" id="PTHR47337">
    <property type="entry name" value="TETRATRICOPEPTIDE REPEAT (TPR)-LIKE SUPERFAMILY PROTEIN"/>
    <property type="match status" value="1"/>
</dbReference>
<dbReference type="InterPro" id="IPR001214">
    <property type="entry name" value="SET_dom"/>
</dbReference>
<keyword evidence="1" id="KW-0694">RNA-binding</keyword>
<dbReference type="PROSITE" id="PS50280">
    <property type="entry name" value="SET"/>
    <property type="match status" value="1"/>
</dbReference>
<name>A0A484NDT7_9ASTE</name>
<reference evidence="4 5" key="1">
    <citation type="submission" date="2018-04" db="EMBL/GenBank/DDBJ databases">
        <authorList>
            <person name="Vogel A."/>
        </authorList>
    </citation>
    <scope>NUCLEOTIDE SEQUENCE [LARGE SCALE GENOMIC DNA]</scope>
</reference>
<dbReference type="Gene3D" id="3.30.1370.10">
    <property type="entry name" value="K Homology domain, type 1"/>
    <property type="match status" value="1"/>
</dbReference>
<dbReference type="PROSITE" id="PS50084">
    <property type="entry name" value="KH_TYPE_1"/>
    <property type="match status" value="1"/>
</dbReference>
<proteinExistence type="predicted"/>
<dbReference type="Gene3D" id="2.170.270.10">
    <property type="entry name" value="SET domain"/>
    <property type="match status" value="1"/>
</dbReference>
<dbReference type="Gene3D" id="1.25.40.10">
    <property type="entry name" value="Tetratricopeptide repeat domain"/>
    <property type="match status" value="2"/>
</dbReference>
<feature type="domain" description="SET" evidence="3">
    <location>
        <begin position="217"/>
        <end position="520"/>
    </location>
</feature>
<feature type="repeat" description="TPR" evidence="2">
    <location>
        <begin position="139"/>
        <end position="172"/>
    </location>
</feature>
<dbReference type="InterPro" id="IPR036612">
    <property type="entry name" value="KH_dom_type_1_sf"/>
</dbReference>
<dbReference type="SUPFAM" id="SSF54791">
    <property type="entry name" value="Eukaryotic type KH-domain (KH-domain type I)"/>
    <property type="match status" value="1"/>
</dbReference>
<dbReference type="InterPro" id="IPR011990">
    <property type="entry name" value="TPR-like_helical_dom_sf"/>
</dbReference>
<evidence type="ECO:0000256" key="1">
    <source>
        <dbReference type="PROSITE-ProRule" id="PRU00117"/>
    </source>
</evidence>
<dbReference type="SMART" id="SM00028">
    <property type="entry name" value="TPR"/>
    <property type="match status" value="3"/>
</dbReference>
<dbReference type="AlphaFoldDB" id="A0A484NDT7"/>
<dbReference type="OrthoDB" id="1926212at2759"/>
<dbReference type="InterPro" id="IPR046341">
    <property type="entry name" value="SET_dom_sf"/>
</dbReference>
<gene>
    <name evidence="4" type="ORF">CCAM_LOCUS41331</name>
</gene>
<dbReference type="SUPFAM" id="SSF48452">
    <property type="entry name" value="TPR-like"/>
    <property type="match status" value="1"/>
</dbReference>
<sequence length="1054" mass="117997">MERLKSAVPDGLRQGISASSADDLPATSSSLLNFFNRIPLFHQFVKDLTDPEMALCRKDPNVASDLKIRGNKCFSSGDHRKALDLYTQALRFAPTSDDREKTLAATLYVNRASALHKMGLVQECLQDCGRAIVISPTYAKAWFRRGKANASLRKYEEAIQDLNVSLKMEGSLSGKRQIEGELEIILDQHKLMHSSSDMSKQNESDARPYVTDEADQANVECVPFSTKGRGMVSRTDIHLASLVHKEDPYAAIILKTYRETNCHFCFIELPANAIPCDFCSIPLYCSRRCQLVSGGKVFCKTPRKASCHEGIPDELEKYISQCISGFSAGNPDRCTDHIPEHRHECQGAHWPSVLPSDVVLAGRVIVKFIEQQKHSCGVSNLIAVLDLCHNYVHLPPETKLELHIYSIVLLNCLQNSYALKLPMTGMIISQVVILLSQIRVNSMAIARMKSFDMKGLSDVHGNALTSIVEQVKVGQAIYLEGSMFNHSCRPNAHAYFLSRTLYVRTTETVAAGSELEISYGPQVGEWDYKDRQKILREHYSFDCQCRGCSQLNLSDLSINAYKCAKQDCEGVVLDCTLANYVKQKVDPISRVLSIPYTQKQVEKGGHDGIIGAAKYTIHKPDYHLNPQHCLNCGSYCDLEAASAAISKAQSCLRRLQDAISSSNVPAEVLSNALKVSNLLRSTLHPCNKRIAEVEDNIAQAMCLVGDPRAAVDHCIVSIKILEKLYDPNHIVIGYELVKLGTIQMQLGDCNAAITIKRASDIFSWHFGSYLDIIFPYLQHGQIFHLKSEYEKKNVEVNLLPVATGVGVVMVSVKRDSKCSSTHALNAFDEVHENYLQTMPYENCLTRLLVPASHAKKMIIFHTIFPDPYRLYVYLTDNMPVFFPGDVIVEVEGKRGEVRETIESIVSYLEDFEVDGRMMPELRAGKVIRSPFFEKVACGAYSGVKPRRKFMIKESTRIPLAYFDYFIGKKGEAIKKIWESSPTASVYFDTFTAKEVYICIEGECDSEVEDAKDALEELIPKDKKIVDGKHVFEGMFCMEGGFDMEEAYAYGWPTS</sequence>